<reference evidence="2" key="2">
    <citation type="submission" date="2020-05" db="EMBL/GenBank/DDBJ databases">
        <authorList>
            <person name="Kim H.-S."/>
            <person name="Proctor R.H."/>
            <person name="Brown D.W."/>
        </authorList>
    </citation>
    <scope>NUCLEOTIDE SEQUENCE</scope>
    <source>
        <strain evidence="2">NRRL 20472</strain>
    </source>
</reference>
<feature type="compositionally biased region" description="Basic and acidic residues" evidence="1">
    <location>
        <begin position="183"/>
        <end position="199"/>
    </location>
</feature>
<evidence type="ECO:0000256" key="1">
    <source>
        <dbReference type="SAM" id="MobiDB-lite"/>
    </source>
</evidence>
<evidence type="ECO:0000313" key="2">
    <source>
        <dbReference type="EMBL" id="KAF4964057.1"/>
    </source>
</evidence>
<accession>A0A8H4TU33</accession>
<feature type="region of interest" description="Disordered" evidence="1">
    <location>
        <begin position="148"/>
        <end position="200"/>
    </location>
</feature>
<feature type="region of interest" description="Disordered" evidence="1">
    <location>
        <begin position="77"/>
        <end position="105"/>
    </location>
</feature>
<feature type="compositionally biased region" description="Polar residues" evidence="1">
    <location>
        <begin position="96"/>
        <end position="105"/>
    </location>
</feature>
<reference evidence="2" key="1">
    <citation type="journal article" date="2020" name="BMC Genomics">
        <title>Correction to: Identification and distribution of gene clusters required for synthesis of sphingolipid metabolism inhibitors in diverse species of the filamentous fungus Fusarium.</title>
        <authorList>
            <person name="Kim H.S."/>
            <person name="Lohmar J.M."/>
            <person name="Busman M."/>
            <person name="Brown D.W."/>
            <person name="Naumann T.A."/>
            <person name="Divon H.H."/>
            <person name="Lysoe E."/>
            <person name="Uhlig S."/>
            <person name="Proctor R.H."/>
        </authorList>
    </citation>
    <scope>NUCLEOTIDE SEQUENCE</scope>
    <source>
        <strain evidence="2">NRRL 20472</strain>
    </source>
</reference>
<organism evidence="2 3">
    <name type="scientific">Fusarium sarcochroum</name>
    <dbReference type="NCBI Taxonomy" id="1208366"/>
    <lineage>
        <taxon>Eukaryota</taxon>
        <taxon>Fungi</taxon>
        <taxon>Dikarya</taxon>
        <taxon>Ascomycota</taxon>
        <taxon>Pezizomycotina</taxon>
        <taxon>Sordariomycetes</taxon>
        <taxon>Hypocreomycetidae</taxon>
        <taxon>Hypocreales</taxon>
        <taxon>Nectriaceae</taxon>
        <taxon>Fusarium</taxon>
        <taxon>Fusarium lateritium species complex</taxon>
    </lineage>
</organism>
<proteinExistence type="predicted"/>
<sequence>MAKDRVEEKELVEKERGEYEAARFGFQRVRQENDGLKRDLTACQTQLADQQDHDERLEKDLRQSRLEVKSFQKRLTTSQREVDSLKQDLSNRKAELNTQQDRSTTLEAELKSLRLGAEGPQRRIKILEDEAKHARKSHEEKVALLEAELDEARQKSNSLSVGPNGDHGRASATFNDIQAQDGMSDRIASHDEEDTKSKSSETVIFQVWEQLLLNSWLADEEEGRQTG</sequence>
<gene>
    <name evidence="2" type="ORF">FSARC_8006</name>
</gene>
<name>A0A8H4TU33_9HYPO</name>
<evidence type="ECO:0000313" key="3">
    <source>
        <dbReference type="Proteomes" id="UP000622797"/>
    </source>
</evidence>
<dbReference type="EMBL" id="JABEXW010000430">
    <property type="protein sequence ID" value="KAF4964057.1"/>
    <property type="molecule type" value="Genomic_DNA"/>
</dbReference>
<dbReference type="SUPFAM" id="SSF57997">
    <property type="entry name" value="Tropomyosin"/>
    <property type="match status" value="1"/>
</dbReference>
<dbReference type="AlphaFoldDB" id="A0A8H4TU33"/>
<feature type="compositionally biased region" description="Basic and acidic residues" evidence="1">
    <location>
        <begin position="80"/>
        <end position="95"/>
    </location>
</feature>
<comment type="caution">
    <text evidence="2">The sequence shown here is derived from an EMBL/GenBank/DDBJ whole genome shotgun (WGS) entry which is preliminary data.</text>
</comment>
<dbReference type="Proteomes" id="UP000622797">
    <property type="component" value="Unassembled WGS sequence"/>
</dbReference>
<dbReference type="Gene3D" id="1.10.287.1490">
    <property type="match status" value="1"/>
</dbReference>
<keyword evidence="3" id="KW-1185">Reference proteome</keyword>
<protein>
    <submittedName>
        <fullName evidence="2">Uncharacterized protein</fullName>
    </submittedName>
</protein>